<protein>
    <submittedName>
        <fullName evidence="2">GNAT family N-acetyltransferase</fullName>
    </submittedName>
</protein>
<dbReference type="Pfam" id="PF13673">
    <property type="entry name" value="Acetyltransf_10"/>
    <property type="match status" value="1"/>
</dbReference>
<dbReference type="GO" id="GO:0016747">
    <property type="term" value="F:acyltransferase activity, transferring groups other than amino-acyl groups"/>
    <property type="evidence" value="ECO:0007669"/>
    <property type="project" value="InterPro"/>
</dbReference>
<evidence type="ECO:0000313" key="3">
    <source>
        <dbReference type="Proteomes" id="UP000223749"/>
    </source>
</evidence>
<dbReference type="RefSeq" id="WP_099439397.1">
    <property type="nucleotide sequence ID" value="NZ_CP024091.1"/>
</dbReference>
<keyword evidence="3" id="KW-1185">Reference proteome</keyword>
<dbReference type="PROSITE" id="PS51186">
    <property type="entry name" value="GNAT"/>
    <property type="match status" value="1"/>
</dbReference>
<dbReference type="InterPro" id="IPR016181">
    <property type="entry name" value="Acyl_CoA_acyltransferase"/>
</dbReference>
<dbReference type="CDD" id="cd04301">
    <property type="entry name" value="NAT_SF"/>
    <property type="match status" value="1"/>
</dbReference>
<dbReference type="KEGG" id="pgs:CPT03_13830"/>
<dbReference type="EMBL" id="CP024091">
    <property type="protein sequence ID" value="ATP57475.1"/>
    <property type="molecule type" value="Genomic_DNA"/>
</dbReference>
<dbReference type="PANTHER" id="PTHR43451">
    <property type="entry name" value="ACETYLTRANSFERASE (GNAT) FAMILY PROTEIN"/>
    <property type="match status" value="1"/>
</dbReference>
<sequence length="159" mass="18550">MAFKEKIKLRTAITADIASITQLYTETVLTVCTGEYNQNELETWASLGQNLERWKDRIKNQYFLIAELGEKIVGFASLSHEGYLDVFYIHKDYQRRGIAFTLYNTLEEQAIRLSLKNIIADVSKTAKPFFEKQGFLTLREQLNHLKGYILVNYKMEKKI</sequence>
<dbReference type="SUPFAM" id="SSF55729">
    <property type="entry name" value="Acyl-CoA N-acyltransferases (Nat)"/>
    <property type="match status" value="1"/>
</dbReference>
<dbReference type="InterPro" id="IPR052564">
    <property type="entry name" value="N-acetyltrans/Recomb-assoc"/>
</dbReference>
<reference evidence="2 3" key="1">
    <citation type="submission" date="2017-10" db="EMBL/GenBank/DDBJ databases">
        <title>Whole genome of Pedobacter ginsengisoli T01R-27 isolated from tomato rhizosphere.</title>
        <authorList>
            <person name="Weon H.-Y."/>
            <person name="Lee S.A."/>
            <person name="Sang M.K."/>
            <person name="Song J."/>
        </authorList>
    </citation>
    <scope>NUCLEOTIDE SEQUENCE [LARGE SCALE GENOMIC DNA]</scope>
    <source>
        <strain evidence="2 3">T01R-27</strain>
    </source>
</reference>
<evidence type="ECO:0000259" key="1">
    <source>
        <dbReference type="PROSITE" id="PS51186"/>
    </source>
</evidence>
<dbReference type="Proteomes" id="UP000223749">
    <property type="component" value="Chromosome"/>
</dbReference>
<evidence type="ECO:0000313" key="2">
    <source>
        <dbReference type="EMBL" id="ATP57475.1"/>
    </source>
</evidence>
<dbReference type="InterPro" id="IPR000182">
    <property type="entry name" value="GNAT_dom"/>
</dbReference>
<feature type="domain" description="N-acetyltransferase" evidence="1">
    <location>
        <begin position="7"/>
        <end position="159"/>
    </location>
</feature>
<gene>
    <name evidence="2" type="ORF">CPT03_13830</name>
</gene>
<accession>A0A2D1U792</accession>
<name>A0A2D1U792_9SPHI</name>
<dbReference type="PANTHER" id="PTHR43451:SF1">
    <property type="entry name" value="ACETYLTRANSFERASE"/>
    <property type="match status" value="1"/>
</dbReference>
<proteinExistence type="predicted"/>
<keyword evidence="2" id="KW-0808">Transferase</keyword>
<organism evidence="2 3">
    <name type="scientific">Pedobacter ginsengisoli</name>
    <dbReference type="NCBI Taxonomy" id="363852"/>
    <lineage>
        <taxon>Bacteria</taxon>
        <taxon>Pseudomonadati</taxon>
        <taxon>Bacteroidota</taxon>
        <taxon>Sphingobacteriia</taxon>
        <taxon>Sphingobacteriales</taxon>
        <taxon>Sphingobacteriaceae</taxon>
        <taxon>Pedobacter</taxon>
    </lineage>
</organism>
<dbReference type="Gene3D" id="3.40.630.30">
    <property type="match status" value="1"/>
</dbReference>
<dbReference type="OrthoDB" id="424368at2"/>
<dbReference type="AlphaFoldDB" id="A0A2D1U792"/>